<dbReference type="Proteomes" id="UP001597187">
    <property type="component" value="Unassembled WGS sequence"/>
</dbReference>
<dbReference type="EMBL" id="JBHUDC010000007">
    <property type="protein sequence ID" value="MFD1514374.1"/>
    <property type="molecule type" value="Genomic_DNA"/>
</dbReference>
<name>A0ABD6AXR5_9EURY</name>
<gene>
    <name evidence="2" type="ORF">ACFSBT_13915</name>
</gene>
<accession>A0ABD6AXR5</accession>
<evidence type="ECO:0000313" key="3">
    <source>
        <dbReference type="Proteomes" id="UP001597187"/>
    </source>
</evidence>
<proteinExistence type="predicted"/>
<keyword evidence="1" id="KW-0812">Transmembrane</keyword>
<dbReference type="AlphaFoldDB" id="A0ABD6AXR5"/>
<keyword evidence="1" id="KW-0472">Membrane</keyword>
<organism evidence="2 3">
    <name type="scientific">Halomarina rubra</name>
    <dbReference type="NCBI Taxonomy" id="2071873"/>
    <lineage>
        <taxon>Archaea</taxon>
        <taxon>Methanobacteriati</taxon>
        <taxon>Methanobacteriota</taxon>
        <taxon>Stenosarchaea group</taxon>
        <taxon>Halobacteria</taxon>
        <taxon>Halobacteriales</taxon>
        <taxon>Natronomonadaceae</taxon>
        <taxon>Halomarina</taxon>
    </lineage>
</organism>
<sequence>MTHVTTILVALKTITLALGGLITFFAYRAYQRTAAQALGALALGFAFITLGALLAGAAHQAFNMDTDVVLVIESTLTAAGFGIIVYSLYAE</sequence>
<comment type="caution">
    <text evidence="2">The sequence shown here is derived from an EMBL/GenBank/DDBJ whole genome shotgun (WGS) entry which is preliminary data.</text>
</comment>
<feature type="transmembrane region" description="Helical" evidence="1">
    <location>
        <begin position="68"/>
        <end position="89"/>
    </location>
</feature>
<dbReference type="RefSeq" id="WP_250874342.1">
    <property type="nucleotide sequence ID" value="NZ_JALXFV010000007.1"/>
</dbReference>
<evidence type="ECO:0008006" key="4">
    <source>
        <dbReference type="Google" id="ProtNLM"/>
    </source>
</evidence>
<dbReference type="InterPro" id="IPR055943">
    <property type="entry name" value="DUF7521"/>
</dbReference>
<keyword evidence="1" id="KW-1133">Transmembrane helix</keyword>
<reference evidence="2 3" key="1">
    <citation type="journal article" date="2019" name="Int. J. Syst. Evol. Microbiol.">
        <title>The Global Catalogue of Microorganisms (GCM) 10K type strain sequencing project: providing services to taxonomists for standard genome sequencing and annotation.</title>
        <authorList>
            <consortium name="The Broad Institute Genomics Platform"/>
            <consortium name="The Broad Institute Genome Sequencing Center for Infectious Disease"/>
            <person name="Wu L."/>
            <person name="Ma J."/>
        </authorList>
    </citation>
    <scope>NUCLEOTIDE SEQUENCE [LARGE SCALE GENOMIC DNA]</scope>
    <source>
        <strain evidence="2 3">CGMCC 1.12563</strain>
    </source>
</reference>
<feature type="transmembrane region" description="Helical" evidence="1">
    <location>
        <begin position="39"/>
        <end position="62"/>
    </location>
</feature>
<evidence type="ECO:0000313" key="2">
    <source>
        <dbReference type="EMBL" id="MFD1514374.1"/>
    </source>
</evidence>
<protein>
    <recommendedName>
        <fullName evidence="4">Cation:proton antiporter</fullName>
    </recommendedName>
</protein>
<keyword evidence="3" id="KW-1185">Reference proteome</keyword>
<evidence type="ECO:0000256" key="1">
    <source>
        <dbReference type="SAM" id="Phobius"/>
    </source>
</evidence>
<dbReference type="Pfam" id="PF24365">
    <property type="entry name" value="DUF7521"/>
    <property type="match status" value="1"/>
</dbReference>
<feature type="transmembrane region" description="Helical" evidence="1">
    <location>
        <begin position="6"/>
        <end position="27"/>
    </location>
</feature>